<feature type="domain" description="Metallo-beta-lactamase" evidence="1">
    <location>
        <begin position="38"/>
        <end position="199"/>
    </location>
</feature>
<dbReference type="PANTHER" id="PTHR43717">
    <property type="entry name" value="ANAEROBIC NITRIC OXIDE REDUCTASE FLAVORUBREDOXIN"/>
    <property type="match status" value="1"/>
</dbReference>
<sequence length="281" mass="30159">MSLLDAVRTAHLAPKKVGPGTYVIQDVQHALGAPLSVYLNSAVIQGAEPIIVDTGSARNRDRWLQDVFGLVEPEDVRWVFLTHDDSDHTGNLSQVMDACPNATLVCSWTLVERFANAYEFPLKRCRWLNDGESLDAGDRTLVALRPPVYDSPATRGLFDTSTGVYWAADAFAAPVPGGPGVTPVDTIAEVDPEAWWGGMVMFGIHALSPWLSMVDATRYAACVKAVQAHGMSTIISGHSPVIDGPRVAQAFEMMGRLAGAEPPPCPDQSVLDMMVAAMGGE</sequence>
<dbReference type="PANTHER" id="PTHR43717:SF1">
    <property type="entry name" value="ANAEROBIC NITRIC OXIDE REDUCTASE FLAVORUBREDOXIN"/>
    <property type="match status" value="1"/>
</dbReference>
<evidence type="ECO:0000259" key="1">
    <source>
        <dbReference type="SMART" id="SM00849"/>
    </source>
</evidence>
<reference evidence="2 3" key="1">
    <citation type="submission" date="2020-11" db="EMBL/GenBank/DDBJ databases">
        <title>Pseudonocardia abyssalis sp. nov. and Pseudonocardia oceani sp. nov., description and phylogenomic analysis of two novel actinomycetes isolated from the deep Southern Ocean.</title>
        <authorList>
            <person name="Parra J."/>
        </authorList>
    </citation>
    <scope>NUCLEOTIDE SEQUENCE [LARGE SCALE GENOMIC DNA]</scope>
    <source>
        <strain evidence="2 3">KRD-168</strain>
    </source>
</reference>
<evidence type="ECO:0000313" key="2">
    <source>
        <dbReference type="EMBL" id="MBW0134968.1"/>
    </source>
</evidence>
<proteinExistence type="predicted"/>
<accession>A0ABS6USY0</accession>
<name>A0ABS6USY0_9PSEU</name>
<comment type="caution">
    <text evidence="2">The sequence shown here is derived from an EMBL/GenBank/DDBJ whole genome shotgun (WGS) entry which is preliminary data.</text>
</comment>
<evidence type="ECO:0000313" key="3">
    <source>
        <dbReference type="Proteomes" id="UP000694287"/>
    </source>
</evidence>
<dbReference type="Proteomes" id="UP000694287">
    <property type="component" value="Unassembled WGS sequence"/>
</dbReference>
<protein>
    <submittedName>
        <fullName evidence="2">MBL fold metallo-hydrolase</fullName>
    </submittedName>
</protein>
<organism evidence="2 3">
    <name type="scientific">Pseudonocardia abyssalis</name>
    <dbReference type="NCBI Taxonomy" id="2792008"/>
    <lineage>
        <taxon>Bacteria</taxon>
        <taxon>Bacillati</taxon>
        <taxon>Actinomycetota</taxon>
        <taxon>Actinomycetes</taxon>
        <taxon>Pseudonocardiales</taxon>
        <taxon>Pseudonocardiaceae</taxon>
        <taxon>Pseudonocardia</taxon>
    </lineage>
</organism>
<dbReference type="InterPro" id="IPR045761">
    <property type="entry name" value="ODP_dom"/>
</dbReference>
<dbReference type="Pfam" id="PF19583">
    <property type="entry name" value="ODP"/>
    <property type="match status" value="1"/>
</dbReference>
<keyword evidence="3" id="KW-1185">Reference proteome</keyword>
<dbReference type="EMBL" id="JADQDK010000001">
    <property type="protein sequence ID" value="MBW0134968.1"/>
    <property type="molecule type" value="Genomic_DNA"/>
</dbReference>
<dbReference type="InterPro" id="IPR001279">
    <property type="entry name" value="Metallo-B-lactamas"/>
</dbReference>
<dbReference type="SMART" id="SM00849">
    <property type="entry name" value="Lactamase_B"/>
    <property type="match status" value="1"/>
</dbReference>
<dbReference type="RefSeq" id="WP_218602666.1">
    <property type="nucleotide sequence ID" value="NZ_JADQDJ010000076.1"/>
</dbReference>
<gene>
    <name evidence="2" type="ORF">I4I81_11960</name>
</gene>